<dbReference type="PANTHER" id="PTHR43214">
    <property type="entry name" value="TWO-COMPONENT RESPONSE REGULATOR"/>
    <property type="match status" value="1"/>
</dbReference>
<dbReference type="Gene3D" id="3.40.50.2300">
    <property type="match status" value="1"/>
</dbReference>
<dbReference type="PROSITE" id="PS50043">
    <property type="entry name" value="HTH_LUXR_2"/>
    <property type="match status" value="1"/>
</dbReference>
<sequence>MKRIVKTVVVDDHPVVARATTYILEQVDGVSVVGIAANGQQALDLVAEHQPELLFLDYHLPDQYGSQVAERVKRRYPQTHVVIFTGIDVADLYNHLIEIGVSGIISKESGETTIQNLVRCILDNHTMLPIPLYQQMRVTNRLPRPAEAETIHLTPDELQIMSLLVKGATHEQIAEQIHVSKRSVDNYLKKIYDKFGVSTRIQAIEKFVRSPMYADLPEEL</sequence>
<dbReference type="OrthoDB" id="118459at2"/>
<evidence type="ECO:0000259" key="7">
    <source>
        <dbReference type="PROSITE" id="PS50110"/>
    </source>
</evidence>
<feature type="domain" description="HTH luxR-type" evidence="6">
    <location>
        <begin position="146"/>
        <end position="211"/>
    </location>
</feature>
<keyword evidence="9" id="KW-1185">Reference proteome</keyword>
<proteinExistence type="predicted"/>
<organism evidence="8 9">
    <name type="scientific">Paenibacillus flagellatus</name>
    <dbReference type="NCBI Taxonomy" id="2211139"/>
    <lineage>
        <taxon>Bacteria</taxon>
        <taxon>Bacillati</taxon>
        <taxon>Bacillota</taxon>
        <taxon>Bacilli</taxon>
        <taxon>Bacillales</taxon>
        <taxon>Paenibacillaceae</taxon>
        <taxon>Paenibacillus</taxon>
    </lineage>
</organism>
<evidence type="ECO:0000259" key="6">
    <source>
        <dbReference type="PROSITE" id="PS50043"/>
    </source>
</evidence>
<reference evidence="8 9" key="1">
    <citation type="submission" date="2018-05" db="EMBL/GenBank/DDBJ databases">
        <title>Paenibacillus flagellatus sp. nov., isolated from selenium mineral soil.</title>
        <authorList>
            <person name="Dai X."/>
        </authorList>
    </citation>
    <scope>NUCLEOTIDE SEQUENCE [LARGE SCALE GENOMIC DNA]</scope>
    <source>
        <strain evidence="8 9">DXL2</strain>
    </source>
</reference>
<keyword evidence="1 5" id="KW-0597">Phosphoprotein</keyword>
<dbReference type="Pfam" id="PF00196">
    <property type="entry name" value="GerE"/>
    <property type="match status" value="1"/>
</dbReference>
<dbReference type="PANTHER" id="PTHR43214:SF43">
    <property type="entry name" value="TWO-COMPONENT RESPONSE REGULATOR"/>
    <property type="match status" value="1"/>
</dbReference>
<dbReference type="PRINTS" id="PR00038">
    <property type="entry name" value="HTHLUXR"/>
</dbReference>
<dbReference type="GO" id="GO:0003677">
    <property type="term" value="F:DNA binding"/>
    <property type="evidence" value="ECO:0007669"/>
    <property type="project" value="UniProtKB-KW"/>
</dbReference>
<dbReference type="SMART" id="SM00421">
    <property type="entry name" value="HTH_LUXR"/>
    <property type="match status" value="1"/>
</dbReference>
<dbReference type="SUPFAM" id="SSF52172">
    <property type="entry name" value="CheY-like"/>
    <property type="match status" value="1"/>
</dbReference>
<dbReference type="GO" id="GO:0006355">
    <property type="term" value="P:regulation of DNA-templated transcription"/>
    <property type="evidence" value="ECO:0007669"/>
    <property type="project" value="InterPro"/>
</dbReference>
<keyword evidence="3 8" id="KW-0238">DNA-binding</keyword>
<evidence type="ECO:0000256" key="5">
    <source>
        <dbReference type="PROSITE-ProRule" id="PRU00169"/>
    </source>
</evidence>
<feature type="domain" description="Response regulatory" evidence="7">
    <location>
        <begin position="6"/>
        <end position="122"/>
    </location>
</feature>
<evidence type="ECO:0000256" key="1">
    <source>
        <dbReference type="ARBA" id="ARBA00022553"/>
    </source>
</evidence>
<evidence type="ECO:0000256" key="4">
    <source>
        <dbReference type="ARBA" id="ARBA00023163"/>
    </source>
</evidence>
<feature type="modified residue" description="4-aspartylphosphate" evidence="5">
    <location>
        <position position="57"/>
    </location>
</feature>
<dbReference type="InterPro" id="IPR011006">
    <property type="entry name" value="CheY-like_superfamily"/>
</dbReference>
<evidence type="ECO:0000256" key="3">
    <source>
        <dbReference type="ARBA" id="ARBA00023125"/>
    </source>
</evidence>
<dbReference type="InterPro" id="IPR000792">
    <property type="entry name" value="Tscrpt_reg_LuxR_C"/>
</dbReference>
<dbReference type="EMBL" id="QJVJ01000006">
    <property type="protein sequence ID" value="PYI53862.1"/>
    <property type="molecule type" value="Genomic_DNA"/>
</dbReference>
<protein>
    <submittedName>
        <fullName evidence="8">DNA-binding response regulator</fullName>
    </submittedName>
</protein>
<accession>A0A2V5K547</accession>
<gene>
    <name evidence="8" type="ORF">DLM86_15005</name>
</gene>
<name>A0A2V5K547_9BACL</name>
<dbReference type="Pfam" id="PF00072">
    <property type="entry name" value="Response_reg"/>
    <property type="match status" value="1"/>
</dbReference>
<dbReference type="InterPro" id="IPR039420">
    <property type="entry name" value="WalR-like"/>
</dbReference>
<evidence type="ECO:0000256" key="2">
    <source>
        <dbReference type="ARBA" id="ARBA00023015"/>
    </source>
</evidence>
<dbReference type="SMART" id="SM00448">
    <property type="entry name" value="REC"/>
    <property type="match status" value="1"/>
</dbReference>
<dbReference type="InterPro" id="IPR001789">
    <property type="entry name" value="Sig_transdc_resp-reg_receiver"/>
</dbReference>
<dbReference type="Proteomes" id="UP000247476">
    <property type="component" value="Unassembled WGS sequence"/>
</dbReference>
<dbReference type="AlphaFoldDB" id="A0A2V5K547"/>
<dbReference type="PROSITE" id="PS50110">
    <property type="entry name" value="RESPONSE_REGULATORY"/>
    <property type="match status" value="1"/>
</dbReference>
<evidence type="ECO:0000313" key="9">
    <source>
        <dbReference type="Proteomes" id="UP000247476"/>
    </source>
</evidence>
<dbReference type="InterPro" id="IPR058245">
    <property type="entry name" value="NreC/VraR/RcsB-like_REC"/>
</dbReference>
<comment type="caution">
    <text evidence="8">The sequence shown here is derived from an EMBL/GenBank/DDBJ whole genome shotgun (WGS) entry which is preliminary data.</text>
</comment>
<dbReference type="RefSeq" id="WP_110840849.1">
    <property type="nucleotide sequence ID" value="NZ_QJVJ01000006.1"/>
</dbReference>
<keyword evidence="4" id="KW-0804">Transcription</keyword>
<keyword evidence="2" id="KW-0805">Transcription regulation</keyword>
<dbReference type="CDD" id="cd17535">
    <property type="entry name" value="REC_NarL-like"/>
    <property type="match status" value="1"/>
</dbReference>
<dbReference type="GO" id="GO:0000160">
    <property type="term" value="P:phosphorelay signal transduction system"/>
    <property type="evidence" value="ECO:0007669"/>
    <property type="project" value="InterPro"/>
</dbReference>
<evidence type="ECO:0000313" key="8">
    <source>
        <dbReference type="EMBL" id="PYI53862.1"/>
    </source>
</evidence>
<dbReference type="CDD" id="cd06170">
    <property type="entry name" value="LuxR_C_like"/>
    <property type="match status" value="1"/>
</dbReference>